<keyword evidence="2" id="KW-1185">Reference proteome</keyword>
<dbReference type="Proteomes" id="UP001057375">
    <property type="component" value="Unassembled WGS sequence"/>
</dbReference>
<organism evidence="1 2">
    <name type="scientific">Aduncisulcus paluster</name>
    <dbReference type="NCBI Taxonomy" id="2918883"/>
    <lineage>
        <taxon>Eukaryota</taxon>
        <taxon>Metamonada</taxon>
        <taxon>Carpediemonas-like organisms</taxon>
        <taxon>Aduncisulcus</taxon>
    </lineage>
</organism>
<proteinExistence type="predicted"/>
<evidence type="ECO:0000313" key="2">
    <source>
        <dbReference type="Proteomes" id="UP001057375"/>
    </source>
</evidence>
<accession>A0ABQ5KDI7</accession>
<dbReference type="EMBL" id="BQXS01013779">
    <property type="protein sequence ID" value="GKT29524.1"/>
    <property type="molecule type" value="Genomic_DNA"/>
</dbReference>
<comment type="caution">
    <text evidence="1">The sequence shown here is derived from an EMBL/GenBank/DDBJ whole genome shotgun (WGS) entry which is preliminary data.</text>
</comment>
<name>A0ABQ5KDI7_9EUKA</name>
<evidence type="ECO:0000313" key="1">
    <source>
        <dbReference type="EMBL" id="GKT29524.1"/>
    </source>
</evidence>
<gene>
    <name evidence="1" type="ORF">ADUPG1_014098</name>
</gene>
<protein>
    <submittedName>
        <fullName evidence="1">Uncharacterized protein</fullName>
    </submittedName>
</protein>
<sequence length="640" mass="72889">MAAYLTMRDTLNIELYENICREAELVARVLAELEFIPDDKMSVFPRDLVLHSNPDLDKINDTFVIGPFISSIPLPSMNVNPVPSLSAAVPESSREVLQQMVETPTPIVSIDSFVTKRSSSIVGDSLFPQLFIENDSNVTSRLYPSGTTTSKHCHTFDASELHRIVIDDIETKKRLEYVRGLSSSSAFISPIVIPTIPTISNISAIFVAVSPVKIASYPISVRMCIDFAKKVSHSSARICRILKRKIPAMRQYLYRNGRTDDLYSMIISHDPGSSSSYLPILSCSTPWIEYATKRRDIELQTMDERIARFKSSAMDGCVYFLLAERCLLLKSCGKWKEAEECLDEIFTYCSIHTQSHFFSLALGLSYLCKSSKGIKRWMKERRSCTLSLKSVSDIAHMVSSELISFHISLSRPDISSAFFTLTSINPLYCLRINDICSISELSELYFFVLILNGNRKMISKVYDRLSMDTQNMLIACHPHAITVSQCLWCLENRLFVPFIAFLKKILVSFLVKYPDPVVLIPLLLLATLSLVFGDMEGFDTMKTCIHGEEDDEEESDSMMHRRRDHHSHIIGQVFGIVGRELWELLCDIHTRIPLEYGVVCEIVLYCFEKYRHTLTFVNLGKYVLQLVEKEMHKIVKEEEE</sequence>
<reference evidence="1" key="1">
    <citation type="submission" date="2022-03" db="EMBL/GenBank/DDBJ databases">
        <title>Draft genome sequence of Aduncisulcus paluster, a free-living microaerophilic Fornicata.</title>
        <authorList>
            <person name="Yuyama I."/>
            <person name="Kume K."/>
            <person name="Tamura T."/>
            <person name="Inagaki Y."/>
            <person name="Hashimoto T."/>
        </authorList>
    </citation>
    <scope>NUCLEOTIDE SEQUENCE</scope>
    <source>
        <strain evidence="1">NY0171</strain>
    </source>
</reference>